<accession>A0A6L2Q824</accession>
<dbReference type="OrthoDB" id="6931295at2759"/>
<dbReference type="AlphaFoldDB" id="A0A6L2Q824"/>
<proteinExistence type="predicted"/>
<dbReference type="EMBL" id="BLKM01002286">
    <property type="protein sequence ID" value="GFG40544.1"/>
    <property type="molecule type" value="Genomic_DNA"/>
</dbReference>
<protein>
    <submittedName>
        <fullName evidence="1">Uncharacterized protein</fullName>
    </submittedName>
</protein>
<feature type="non-terminal residue" evidence="1">
    <location>
        <position position="491"/>
    </location>
</feature>
<reference evidence="2" key="1">
    <citation type="submission" date="2020-01" db="EMBL/GenBank/DDBJ databases">
        <title>Draft genome sequence of the Termite Coptotermes fromosanus.</title>
        <authorList>
            <person name="Itakura S."/>
            <person name="Yosikawa Y."/>
            <person name="Umezawa K."/>
        </authorList>
    </citation>
    <scope>NUCLEOTIDE SEQUENCE [LARGE SCALE GENOMIC DNA]</scope>
</reference>
<gene>
    <name evidence="1" type="ORF">Cfor_02249</name>
</gene>
<dbReference type="InParanoid" id="A0A6L2Q824"/>
<name>A0A6L2Q824_COPFO</name>
<organism evidence="1 2">
    <name type="scientific">Coptotermes formosanus</name>
    <name type="common">Formosan subterranean termite</name>
    <dbReference type="NCBI Taxonomy" id="36987"/>
    <lineage>
        <taxon>Eukaryota</taxon>
        <taxon>Metazoa</taxon>
        <taxon>Ecdysozoa</taxon>
        <taxon>Arthropoda</taxon>
        <taxon>Hexapoda</taxon>
        <taxon>Insecta</taxon>
        <taxon>Pterygota</taxon>
        <taxon>Neoptera</taxon>
        <taxon>Polyneoptera</taxon>
        <taxon>Dictyoptera</taxon>
        <taxon>Blattodea</taxon>
        <taxon>Blattoidea</taxon>
        <taxon>Termitoidae</taxon>
        <taxon>Rhinotermitidae</taxon>
        <taxon>Coptotermes</taxon>
    </lineage>
</organism>
<evidence type="ECO:0000313" key="1">
    <source>
        <dbReference type="EMBL" id="GFG40544.1"/>
    </source>
</evidence>
<evidence type="ECO:0000313" key="2">
    <source>
        <dbReference type="Proteomes" id="UP000502823"/>
    </source>
</evidence>
<keyword evidence="2" id="KW-1185">Reference proteome</keyword>
<comment type="caution">
    <text evidence="1">The sequence shown here is derived from an EMBL/GenBank/DDBJ whole genome shotgun (WGS) entry which is preliminary data.</text>
</comment>
<sequence length="491" mass="56009">MDIEPEPDPPPEKHPLLTLLDADKYISTDSNTLDLDSSSDGMKKIRRKLTQSFKPMKEKPIRVDKWALANNKISRTSLPLSTKASEVENDFNSDKILNTGSDGYFSTRQLYKDTDPGPYVVSVELVSEDPKAGTTLHPLKFGYFLQKNNMKNILEDGIKKIGRNRVMVTFKSALAANLFLNNSILVSNNYKTFIPTYNICKLGIVREIPIEWSHNDIATDKCCSEFVRQKNIKHYMSNHSVSYQEAEKKFLSTKKSFVEVLTSTPNKEKPLMNTPLDNSKRNTLSYKKTILLKPKTHAPLSKGSNIMSPPWWDKECTQAIHRRNISEKNCNLVLDLNSFLQYKNTLAATKRLLKKKKRDGWLRFCLSLSPETSPSVVWRNIRRFRSSTKSVSNPDSKLWNFMEKNAPNAEVFFTDASKSVESIMESYSDFYGNVSGFKNNKCRGVGAAFYRISSGYFKLFKYSSRISNFSGECLAILKCISYIVEEKIARA</sequence>
<dbReference type="Proteomes" id="UP000502823">
    <property type="component" value="Unassembled WGS sequence"/>
</dbReference>